<dbReference type="RefSeq" id="WP_236332420.1">
    <property type="nucleotide sequence ID" value="NZ_CAKMMG010000001.1"/>
</dbReference>
<comment type="caution">
    <text evidence="2">The sequence shown here is derived from an EMBL/GenBank/DDBJ whole genome shotgun (WGS) entry which is preliminary data.</text>
</comment>
<dbReference type="EMBL" id="CAKMMG010000001">
    <property type="protein sequence ID" value="CAH1195380.1"/>
    <property type="molecule type" value="Genomic_DNA"/>
</dbReference>
<gene>
    <name evidence="2" type="ORF">PAECIP111892_02029</name>
</gene>
<feature type="region of interest" description="Disordered" evidence="1">
    <location>
        <begin position="1"/>
        <end position="50"/>
    </location>
</feature>
<keyword evidence="3" id="KW-1185">Reference proteome</keyword>
<sequence length="79" mass="8592">MINESDQSSMLSREEREQIGRRTGAGFARVERTETSEGSTNIPTGSIGAELTEDEIRRLVGSGNFESAKNDRQSGSINS</sequence>
<accession>A0ABN8G4D7</accession>
<reference evidence="2" key="1">
    <citation type="submission" date="2022-01" db="EMBL/GenBank/DDBJ databases">
        <authorList>
            <person name="Criscuolo A."/>
        </authorList>
    </citation>
    <scope>NUCLEOTIDE SEQUENCE</scope>
    <source>
        <strain evidence="2">CIP111892</strain>
    </source>
</reference>
<organism evidence="2 3">
    <name type="scientific">Paenibacillus auburnensis</name>
    <dbReference type="NCBI Taxonomy" id="2905649"/>
    <lineage>
        <taxon>Bacteria</taxon>
        <taxon>Bacillati</taxon>
        <taxon>Bacillota</taxon>
        <taxon>Bacilli</taxon>
        <taxon>Bacillales</taxon>
        <taxon>Paenibacillaceae</taxon>
        <taxon>Paenibacillus</taxon>
    </lineage>
</organism>
<proteinExistence type="predicted"/>
<evidence type="ECO:0000256" key="1">
    <source>
        <dbReference type="SAM" id="MobiDB-lite"/>
    </source>
</evidence>
<protein>
    <submittedName>
        <fullName evidence="2">Uncharacterized protein</fullName>
    </submittedName>
</protein>
<evidence type="ECO:0000313" key="3">
    <source>
        <dbReference type="Proteomes" id="UP000838324"/>
    </source>
</evidence>
<feature type="compositionally biased region" description="Polar residues" evidence="1">
    <location>
        <begin position="1"/>
        <end position="11"/>
    </location>
</feature>
<dbReference type="Proteomes" id="UP000838324">
    <property type="component" value="Unassembled WGS sequence"/>
</dbReference>
<evidence type="ECO:0000313" key="2">
    <source>
        <dbReference type="EMBL" id="CAH1195380.1"/>
    </source>
</evidence>
<name>A0ABN8G4D7_9BACL</name>